<dbReference type="KEGG" id="tng:GSTEN00014332G001"/>
<feature type="compositionally biased region" description="Basic and acidic residues" evidence="1">
    <location>
        <begin position="18"/>
        <end position="32"/>
    </location>
</feature>
<feature type="compositionally biased region" description="Basic and acidic residues" evidence="1">
    <location>
        <begin position="39"/>
        <end position="52"/>
    </location>
</feature>
<comment type="caution">
    <text evidence="2">The sequence shown here is derived from an EMBL/GenBank/DDBJ whole genome shotgun (WGS) entry which is preliminary data.</text>
</comment>
<evidence type="ECO:0000313" key="2">
    <source>
        <dbReference type="EMBL" id="CAF97076.1"/>
    </source>
</evidence>
<accession>Q4SQK6</accession>
<protein>
    <submittedName>
        <fullName evidence="2">(spotted green pufferfish) hypothetical protein</fullName>
    </submittedName>
</protein>
<reference evidence="2" key="2">
    <citation type="submission" date="2004-02" db="EMBL/GenBank/DDBJ databases">
        <authorList>
            <consortium name="Genoscope"/>
            <consortium name="Whitehead Institute Centre for Genome Research"/>
        </authorList>
    </citation>
    <scope>NUCLEOTIDE SEQUENCE</scope>
</reference>
<gene>
    <name evidence="2" type="ORF">GSTENG00014332001</name>
</gene>
<sequence>MKHKRSQVSHRQPIQAAESERGSDGNQEKVKGESGQQKALEERKERQSEVRRSYCSGGCSFIERDIAEREKKRKR</sequence>
<proteinExistence type="predicted"/>
<dbReference type="EMBL" id="CAAE01014532">
    <property type="protein sequence ID" value="CAF97076.1"/>
    <property type="molecule type" value="Genomic_DNA"/>
</dbReference>
<reference evidence="2" key="1">
    <citation type="journal article" date="2004" name="Nature">
        <title>Genome duplication in the teleost fish Tetraodon nigroviridis reveals the early vertebrate proto-karyotype.</title>
        <authorList>
            <person name="Jaillon O."/>
            <person name="Aury J.-M."/>
            <person name="Brunet F."/>
            <person name="Petit J.-L."/>
            <person name="Stange-Thomann N."/>
            <person name="Mauceli E."/>
            <person name="Bouneau L."/>
            <person name="Fischer C."/>
            <person name="Ozouf-Costaz C."/>
            <person name="Bernot A."/>
            <person name="Nicaud S."/>
            <person name="Jaffe D."/>
            <person name="Fisher S."/>
            <person name="Lutfalla G."/>
            <person name="Dossat C."/>
            <person name="Segurens B."/>
            <person name="Dasilva C."/>
            <person name="Salanoubat M."/>
            <person name="Levy M."/>
            <person name="Boudet N."/>
            <person name="Castellano S."/>
            <person name="Anthouard V."/>
            <person name="Jubin C."/>
            <person name="Castelli V."/>
            <person name="Katinka M."/>
            <person name="Vacherie B."/>
            <person name="Biemont C."/>
            <person name="Skalli Z."/>
            <person name="Cattolico L."/>
            <person name="Poulain J."/>
            <person name="De Berardinis V."/>
            <person name="Cruaud C."/>
            <person name="Duprat S."/>
            <person name="Brottier P."/>
            <person name="Coutanceau J.-P."/>
            <person name="Gouzy J."/>
            <person name="Parra G."/>
            <person name="Lardier G."/>
            <person name="Chapple C."/>
            <person name="McKernan K.J."/>
            <person name="McEwan P."/>
            <person name="Bosak S."/>
            <person name="Kellis M."/>
            <person name="Volff J.-N."/>
            <person name="Guigo R."/>
            <person name="Zody M.C."/>
            <person name="Mesirov J."/>
            <person name="Lindblad-Toh K."/>
            <person name="Birren B."/>
            <person name="Nusbaum C."/>
            <person name="Kahn D."/>
            <person name="Robinson-Rechavi M."/>
            <person name="Laudet V."/>
            <person name="Schachter V."/>
            <person name="Quetier F."/>
            <person name="Saurin W."/>
            <person name="Scarpelli C."/>
            <person name="Wincker P."/>
            <person name="Lander E.S."/>
            <person name="Weissenbach J."/>
            <person name="Roest Crollius H."/>
        </authorList>
    </citation>
    <scope>NUCLEOTIDE SEQUENCE [LARGE SCALE GENOMIC DNA]</scope>
</reference>
<feature type="region of interest" description="Disordered" evidence="1">
    <location>
        <begin position="1"/>
        <end position="54"/>
    </location>
</feature>
<organism evidence="2">
    <name type="scientific">Tetraodon nigroviridis</name>
    <name type="common">Spotted green pufferfish</name>
    <name type="synonym">Chelonodon nigroviridis</name>
    <dbReference type="NCBI Taxonomy" id="99883"/>
    <lineage>
        <taxon>Eukaryota</taxon>
        <taxon>Metazoa</taxon>
        <taxon>Chordata</taxon>
        <taxon>Craniata</taxon>
        <taxon>Vertebrata</taxon>
        <taxon>Euteleostomi</taxon>
        <taxon>Actinopterygii</taxon>
        <taxon>Neopterygii</taxon>
        <taxon>Teleostei</taxon>
        <taxon>Neoteleostei</taxon>
        <taxon>Acanthomorphata</taxon>
        <taxon>Eupercaria</taxon>
        <taxon>Tetraodontiformes</taxon>
        <taxon>Tetradontoidea</taxon>
        <taxon>Tetraodontidae</taxon>
        <taxon>Tetraodon</taxon>
    </lineage>
</organism>
<dbReference type="AlphaFoldDB" id="Q4SQK6"/>
<name>Q4SQK6_TETNG</name>
<evidence type="ECO:0000256" key="1">
    <source>
        <dbReference type="SAM" id="MobiDB-lite"/>
    </source>
</evidence>